<dbReference type="InterPro" id="IPR052734">
    <property type="entry name" value="Nod_factor_acetyltransferase"/>
</dbReference>
<sequence>MSDTPPFWQVPGARRDAAPGMRPADLTDDQRAAGAAWPPSPDVAGPGEATMEHPAVGHAAAGSATRRAHGPYGIGRDGERPQDTAAEWRRRIDAVADRPSDDGFSFWKQPERTSHSAPPHAARSSHAAPSAPASPQAPAQGAPSDPALPSASFGAASAAGQASSAEPVVSAVRTSSSPVPPASPIQESPTYPSLTPPPGAKRTAAAWETAQPDPAQESKAGTGTDPKDTPPRPKRRDPYLDNVKFVLISLVVTGHSLVPTLAADSARAAYIFIYTFHMPAFVLISGYLSRNFWRSTAKINKLVDTLLIPYVVVEVGYALLRVATGQKWSLTITDPAWLNWYLVALVLWRISTPVWTRMRYPFLIAVLLYLMAGFSQISGDFSIDRFFGLLPFYVLGLLLKPEHFEYLNRLWVKVVAVFTLAGAAVVAIVIAPGMSLKPFYYKNSYLKMNLEWYEGIGLRLALLAAALAMTASLLALIPRRETWFSDLGTRTLYAYLLHGVPVMIAKSQGWLSFPWMYGPLGVLSITSICFALTILLCLPETRAVFKWALEPRLTWLYRQPSR</sequence>
<name>A0A1H1EI65_9ACTN</name>
<feature type="transmembrane region" description="Helical" evidence="2">
    <location>
        <begin position="456"/>
        <end position="477"/>
    </location>
</feature>
<dbReference type="AlphaFoldDB" id="A0A1H1EI65"/>
<keyword evidence="2" id="KW-1133">Transmembrane helix</keyword>
<protein>
    <submittedName>
        <fullName evidence="4">Fucose 4-O-acetylase</fullName>
    </submittedName>
</protein>
<evidence type="ECO:0000256" key="2">
    <source>
        <dbReference type="SAM" id="Phobius"/>
    </source>
</evidence>
<feature type="compositionally biased region" description="Low complexity" evidence="1">
    <location>
        <begin position="115"/>
        <end position="165"/>
    </location>
</feature>
<keyword evidence="5" id="KW-1185">Reference proteome</keyword>
<keyword evidence="2" id="KW-0812">Transmembrane</keyword>
<organism evidence="4 5">
    <name type="scientific">Thermostaphylospora chromogena</name>
    <dbReference type="NCBI Taxonomy" id="35622"/>
    <lineage>
        <taxon>Bacteria</taxon>
        <taxon>Bacillati</taxon>
        <taxon>Actinomycetota</taxon>
        <taxon>Actinomycetes</taxon>
        <taxon>Streptosporangiales</taxon>
        <taxon>Thermomonosporaceae</taxon>
        <taxon>Thermostaphylospora</taxon>
    </lineage>
</organism>
<dbReference type="InterPro" id="IPR002656">
    <property type="entry name" value="Acyl_transf_3_dom"/>
</dbReference>
<feature type="transmembrane region" description="Helical" evidence="2">
    <location>
        <begin position="517"/>
        <end position="538"/>
    </location>
</feature>
<dbReference type="STRING" id="35622.SAMN04489764_2491"/>
<evidence type="ECO:0000313" key="5">
    <source>
        <dbReference type="Proteomes" id="UP000217103"/>
    </source>
</evidence>
<reference evidence="4 5" key="1">
    <citation type="submission" date="2016-10" db="EMBL/GenBank/DDBJ databases">
        <authorList>
            <person name="de Groot N.N."/>
        </authorList>
    </citation>
    <scope>NUCLEOTIDE SEQUENCE [LARGE SCALE GENOMIC DNA]</scope>
    <source>
        <strain evidence="4 5">DSM 43794</strain>
    </source>
</reference>
<dbReference type="OrthoDB" id="6623990at2"/>
<accession>A0A1H1EI65</accession>
<dbReference type="Proteomes" id="UP000217103">
    <property type="component" value="Unassembled WGS sequence"/>
</dbReference>
<feature type="transmembrane region" description="Helical" evidence="2">
    <location>
        <begin position="268"/>
        <end position="290"/>
    </location>
</feature>
<feature type="transmembrane region" description="Helical" evidence="2">
    <location>
        <begin position="328"/>
        <end position="348"/>
    </location>
</feature>
<dbReference type="EMBL" id="FNKK01000002">
    <property type="protein sequence ID" value="SDQ88417.1"/>
    <property type="molecule type" value="Genomic_DNA"/>
</dbReference>
<evidence type="ECO:0000259" key="3">
    <source>
        <dbReference type="Pfam" id="PF01757"/>
    </source>
</evidence>
<feature type="transmembrane region" description="Helical" evidence="2">
    <location>
        <begin position="302"/>
        <end position="322"/>
    </location>
</feature>
<dbReference type="PANTHER" id="PTHR37312:SF1">
    <property type="entry name" value="MEMBRANE-BOUND ACYLTRANSFERASE YKRP-RELATED"/>
    <property type="match status" value="1"/>
</dbReference>
<feature type="compositionally biased region" description="Basic and acidic residues" evidence="1">
    <location>
        <begin position="76"/>
        <end position="101"/>
    </location>
</feature>
<proteinExistence type="predicted"/>
<dbReference type="RefSeq" id="WP_131815521.1">
    <property type="nucleotide sequence ID" value="NZ_FNKK01000002.1"/>
</dbReference>
<dbReference type="Pfam" id="PF01757">
    <property type="entry name" value="Acyl_transf_3"/>
    <property type="match status" value="1"/>
</dbReference>
<evidence type="ECO:0000256" key="1">
    <source>
        <dbReference type="SAM" id="MobiDB-lite"/>
    </source>
</evidence>
<evidence type="ECO:0000313" key="4">
    <source>
        <dbReference type="EMBL" id="SDQ88417.1"/>
    </source>
</evidence>
<feature type="compositionally biased region" description="Basic and acidic residues" evidence="1">
    <location>
        <begin position="225"/>
        <end position="238"/>
    </location>
</feature>
<gene>
    <name evidence="4" type="ORF">SAMN04489764_2491</name>
</gene>
<feature type="domain" description="Acyltransferase 3" evidence="3">
    <location>
        <begin position="238"/>
        <end position="533"/>
    </location>
</feature>
<feature type="transmembrane region" description="Helical" evidence="2">
    <location>
        <begin position="360"/>
        <end position="377"/>
    </location>
</feature>
<keyword evidence="2" id="KW-0472">Membrane</keyword>
<dbReference type="GO" id="GO:0016747">
    <property type="term" value="F:acyltransferase activity, transferring groups other than amino-acyl groups"/>
    <property type="evidence" value="ECO:0007669"/>
    <property type="project" value="InterPro"/>
</dbReference>
<dbReference type="PANTHER" id="PTHR37312">
    <property type="entry name" value="MEMBRANE-BOUND ACYLTRANSFERASE YKRP-RELATED"/>
    <property type="match status" value="1"/>
</dbReference>
<feature type="transmembrane region" description="Helical" evidence="2">
    <location>
        <begin position="411"/>
        <end position="436"/>
    </location>
</feature>
<feature type="region of interest" description="Disordered" evidence="1">
    <location>
        <begin position="1"/>
        <end position="238"/>
    </location>
</feature>